<dbReference type="OrthoDB" id="7775957at2"/>
<evidence type="ECO:0000313" key="4">
    <source>
        <dbReference type="Proteomes" id="UP000292859"/>
    </source>
</evidence>
<proteinExistence type="predicted"/>
<protein>
    <submittedName>
        <fullName evidence="1">Uncharacterized protein</fullName>
    </submittedName>
</protein>
<dbReference type="AlphaFoldDB" id="A0A238WPH1"/>
<sequence>MTDAILMLDGLDPLTGTAETGGDYIQFRTDAVLDTASLEHGHEGRIDLGGRTERVMLKSAHPHHPSSGDPDAADMLELTLQRFDPQPG</sequence>
<keyword evidence="4" id="KW-1185">Reference proteome</keyword>
<dbReference type="EMBL" id="FZNM01000005">
    <property type="protein sequence ID" value="SNR48144.1"/>
    <property type="molecule type" value="Genomic_DNA"/>
</dbReference>
<organism evidence="1 3">
    <name type="scientific">Paracoccus sediminis</name>
    <dbReference type="NCBI Taxonomy" id="1214787"/>
    <lineage>
        <taxon>Bacteria</taxon>
        <taxon>Pseudomonadati</taxon>
        <taxon>Pseudomonadota</taxon>
        <taxon>Alphaproteobacteria</taxon>
        <taxon>Rhodobacterales</taxon>
        <taxon>Paracoccaceae</taxon>
        <taxon>Paracoccus</taxon>
    </lineage>
</organism>
<reference evidence="1" key="2">
    <citation type="submission" date="2017-06" db="EMBL/GenBank/DDBJ databases">
        <authorList>
            <person name="Kim H.J."/>
            <person name="Triplett B.A."/>
        </authorList>
    </citation>
    <scope>NUCLEOTIDE SEQUENCE [LARGE SCALE GENOMIC DNA]</scope>
    <source>
        <strain evidence="1">DSM 26170</strain>
    </source>
</reference>
<dbReference type="Proteomes" id="UP000292859">
    <property type="component" value="Unassembled WGS sequence"/>
</dbReference>
<evidence type="ECO:0000313" key="1">
    <source>
        <dbReference type="EMBL" id="SNR48144.1"/>
    </source>
</evidence>
<gene>
    <name evidence="2" type="ORF">EYF88_09320</name>
    <name evidence="1" type="ORF">SAMN06265378_105126</name>
</gene>
<accession>A0A238WPH1</accession>
<dbReference type="EMBL" id="SIRL01000005">
    <property type="protein sequence ID" value="TBN50437.1"/>
    <property type="molecule type" value="Genomic_DNA"/>
</dbReference>
<evidence type="ECO:0000313" key="3">
    <source>
        <dbReference type="Proteomes" id="UP000198409"/>
    </source>
</evidence>
<reference evidence="2 4" key="3">
    <citation type="submission" date="2019-02" db="EMBL/GenBank/DDBJ databases">
        <authorList>
            <person name="Zhang G."/>
        </authorList>
    </citation>
    <scope>NUCLEOTIDE SEQUENCE [LARGE SCALE GENOMIC DNA]</scope>
    <source>
        <strain evidence="2 4">CMB17</strain>
    </source>
</reference>
<name>A0A238WPH1_9RHOB</name>
<reference evidence="3" key="1">
    <citation type="submission" date="2017-06" db="EMBL/GenBank/DDBJ databases">
        <authorList>
            <person name="Varghese N."/>
            <person name="Submissions S."/>
        </authorList>
    </citation>
    <scope>NUCLEOTIDE SEQUENCE [LARGE SCALE GENOMIC DNA]</scope>
    <source>
        <strain evidence="3">DSM 26170</strain>
    </source>
</reference>
<dbReference type="Proteomes" id="UP000198409">
    <property type="component" value="Unassembled WGS sequence"/>
</dbReference>
<evidence type="ECO:0000313" key="2">
    <source>
        <dbReference type="EMBL" id="TBN50437.1"/>
    </source>
</evidence>
<dbReference type="RefSeq" id="WP_089387967.1">
    <property type="nucleotide sequence ID" value="NZ_FZNM01000005.1"/>
</dbReference>